<sequence length="190" mass="20904">MGDTAPLTPEQPIWKAAAFGDIETLTKWVDIKPELTTSIDEQGYYPLQWAALNNRVAAVCWLIERGAEVNAVDGSKQTALHWGAVRGCLPAVELLLRAGADPNMVDARGYSVCHVAAQYGHTSLLYHLGTRWNVGLDTRDNDGRNALHWAAYKGYVGTARLLLFLDLDCLLSDSEGKSLLFMHHSVIVLD</sequence>
<keyword evidence="2 3" id="KW-0040">ANK repeat</keyword>
<keyword evidence="1" id="KW-0677">Repeat</keyword>
<feature type="repeat" description="ANK" evidence="3">
    <location>
        <begin position="42"/>
        <end position="74"/>
    </location>
</feature>
<dbReference type="PANTHER" id="PTHR24161:SF17">
    <property type="entry name" value="PALMITOYLTRANSFERASE"/>
    <property type="match status" value="1"/>
</dbReference>
<keyword evidence="5" id="KW-1185">Reference proteome</keyword>
<accession>A0AAE0FQI1</accession>
<organism evidence="4 5">
    <name type="scientific">Cymbomonas tetramitiformis</name>
    <dbReference type="NCBI Taxonomy" id="36881"/>
    <lineage>
        <taxon>Eukaryota</taxon>
        <taxon>Viridiplantae</taxon>
        <taxon>Chlorophyta</taxon>
        <taxon>Pyramimonadophyceae</taxon>
        <taxon>Pyramimonadales</taxon>
        <taxon>Pyramimonadaceae</taxon>
        <taxon>Cymbomonas</taxon>
    </lineage>
</organism>
<name>A0AAE0FQI1_9CHLO</name>
<dbReference type="PROSITE" id="PS50088">
    <property type="entry name" value="ANK_REPEAT"/>
    <property type="match status" value="3"/>
</dbReference>
<dbReference type="Pfam" id="PF00023">
    <property type="entry name" value="Ank"/>
    <property type="match status" value="1"/>
</dbReference>
<dbReference type="PANTHER" id="PTHR24161">
    <property type="entry name" value="ANK_REP_REGION DOMAIN-CONTAINING PROTEIN-RELATED"/>
    <property type="match status" value="1"/>
</dbReference>
<feature type="repeat" description="ANK" evidence="3">
    <location>
        <begin position="75"/>
        <end position="107"/>
    </location>
</feature>
<dbReference type="InterPro" id="IPR036770">
    <property type="entry name" value="Ankyrin_rpt-contain_sf"/>
</dbReference>
<evidence type="ECO:0000256" key="1">
    <source>
        <dbReference type="ARBA" id="ARBA00022737"/>
    </source>
</evidence>
<gene>
    <name evidence="4" type="ORF">CYMTET_27351</name>
</gene>
<dbReference type="InterPro" id="IPR002110">
    <property type="entry name" value="Ankyrin_rpt"/>
</dbReference>
<dbReference type="Proteomes" id="UP001190700">
    <property type="component" value="Unassembled WGS sequence"/>
</dbReference>
<dbReference type="Gene3D" id="1.25.40.20">
    <property type="entry name" value="Ankyrin repeat-containing domain"/>
    <property type="match status" value="1"/>
</dbReference>
<dbReference type="EMBL" id="LGRX02014973">
    <property type="protein sequence ID" value="KAK3263873.1"/>
    <property type="molecule type" value="Genomic_DNA"/>
</dbReference>
<feature type="repeat" description="ANK" evidence="3">
    <location>
        <begin position="142"/>
        <end position="174"/>
    </location>
</feature>
<evidence type="ECO:0000256" key="3">
    <source>
        <dbReference type="PROSITE-ProRule" id="PRU00023"/>
    </source>
</evidence>
<protein>
    <submittedName>
        <fullName evidence="4">CLIP170 protein Tip1</fullName>
    </submittedName>
</protein>
<dbReference type="SUPFAM" id="SSF48403">
    <property type="entry name" value="Ankyrin repeat"/>
    <property type="match status" value="1"/>
</dbReference>
<proteinExistence type="predicted"/>
<feature type="non-terminal residue" evidence="4">
    <location>
        <position position="190"/>
    </location>
</feature>
<evidence type="ECO:0000313" key="5">
    <source>
        <dbReference type="Proteomes" id="UP001190700"/>
    </source>
</evidence>
<reference evidence="4 5" key="1">
    <citation type="journal article" date="2015" name="Genome Biol. Evol.">
        <title>Comparative Genomics of a Bacterivorous Green Alga Reveals Evolutionary Causalities and Consequences of Phago-Mixotrophic Mode of Nutrition.</title>
        <authorList>
            <person name="Burns J.A."/>
            <person name="Paasch A."/>
            <person name="Narechania A."/>
            <person name="Kim E."/>
        </authorList>
    </citation>
    <scope>NUCLEOTIDE SEQUENCE [LARGE SCALE GENOMIC DNA]</scope>
    <source>
        <strain evidence="4 5">PLY_AMNH</strain>
    </source>
</reference>
<dbReference type="Pfam" id="PF12796">
    <property type="entry name" value="Ank_2"/>
    <property type="match status" value="1"/>
</dbReference>
<dbReference type="SMART" id="SM00248">
    <property type="entry name" value="ANK"/>
    <property type="match status" value="3"/>
</dbReference>
<dbReference type="GO" id="GO:0016409">
    <property type="term" value="F:palmitoyltransferase activity"/>
    <property type="evidence" value="ECO:0007669"/>
    <property type="project" value="TreeGrafter"/>
</dbReference>
<evidence type="ECO:0000313" key="4">
    <source>
        <dbReference type="EMBL" id="KAK3263873.1"/>
    </source>
</evidence>
<dbReference type="AlphaFoldDB" id="A0AAE0FQI1"/>
<dbReference type="PROSITE" id="PS50297">
    <property type="entry name" value="ANK_REP_REGION"/>
    <property type="match status" value="2"/>
</dbReference>
<dbReference type="GO" id="GO:0000139">
    <property type="term" value="C:Golgi membrane"/>
    <property type="evidence" value="ECO:0007669"/>
    <property type="project" value="TreeGrafter"/>
</dbReference>
<comment type="caution">
    <text evidence="4">The sequence shown here is derived from an EMBL/GenBank/DDBJ whole genome shotgun (WGS) entry which is preliminary data.</text>
</comment>
<evidence type="ECO:0000256" key="2">
    <source>
        <dbReference type="ARBA" id="ARBA00023043"/>
    </source>
</evidence>